<feature type="region of interest" description="Disordered" evidence="7">
    <location>
        <begin position="187"/>
        <end position="213"/>
    </location>
</feature>
<dbReference type="GO" id="GO:0020037">
    <property type="term" value="F:heme binding"/>
    <property type="evidence" value="ECO:0007669"/>
    <property type="project" value="InterPro"/>
</dbReference>
<dbReference type="GO" id="GO:0005506">
    <property type="term" value="F:iron ion binding"/>
    <property type="evidence" value="ECO:0007669"/>
    <property type="project" value="InterPro"/>
</dbReference>
<reference evidence="8" key="1">
    <citation type="submission" date="2025-08" db="UniProtKB">
        <authorList>
            <consortium name="Ensembl"/>
        </authorList>
    </citation>
    <scope>IDENTIFICATION</scope>
</reference>
<proteinExistence type="inferred from homology"/>
<evidence type="ECO:0000256" key="2">
    <source>
        <dbReference type="ARBA" id="ARBA00010617"/>
    </source>
</evidence>
<evidence type="ECO:0000256" key="4">
    <source>
        <dbReference type="ARBA" id="ARBA00023002"/>
    </source>
</evidence>
<organism evidence="8 9">
    <name type="scientific">Sus scrofa</name>
    <name type="common">Pig</name>
    <dbReference type="NCBI Taxonomy" id="9823"/>
    <lineage>
        <taxon>Eukaryota</taxon>
        <taxon>Metazoa</taxon>
        <taxon>Chordata</taxon>
        <taxon>Craniata</taxon>
        <taxon>Vertebrata</taxon>
        <taxon>Euteleostomi</taxon>
        <taxon>Mammalia</taxon>
        <taxon>Eutheria</taxon>
        <taxon>Laurasiatheria</taxon>
        <taxon>Artiodactyla</taxon>
        <taxon>Suina</taxon>
        <taxon>Suidae</taxon>
        <taxon>Sus</taxon>
    </lineage>
</organism>
<dbReference type="GO" id="GO:0006629">
    <property type="term" value="P:lipid metabolic process"/>
    <property type="evidence" value="ECO:0007669"/>
    <property type="project" value="UniProtKB-ARBA"/>
</dbReference>
<dbReference type="PANTHER" id="PTHR24291:SF39">
    <property type="entry name" value="CYTOCHROME P450 4A11-RELATED"/>
    <property type="match status" value="1"/>
</dbReference>
<comment type="similarity">
    <text evidence="2">Belongs to the cytochrome P450 family.</text>
</comment>
<keyword evidence="6" id="KW-0472">Membrane</keyword>
<dbReference type="PANTHER" id="PTHR24291">
    <property type="entry name" value="CYTOCHROME P450 FAMILY 4"/>
    <property type="match status" value="1"/>
</dbReference>
<evidence type="ECO:0000256" key="3">
    <source>
        <dbReference type="ARBA" id="ARBA00022824"/>
    </source>
</evidence>
<dbReference type="GO" id="GO:0016712">
    <property type="term" value="F:oxidoreductase activity, acting on paired donors, with incorporation or reduction of molecular oxygen, reduced flavin or flavoprotein as one donor, and incorporation of one atom of oxygen"/>
    <property type="evidence" value="ECO:0007669"/>
    <property type="project" value="UniProtKB-ARBA"/>
</dbReference>
<dbReference type="Pfam" id="PF00067">
    <property type="entry name" value="p450"/>
    <property type="match status" value="1"/>
</dbReference>
<dbReference type="InterPro" id="IPR001128">
    <property type="entry name" value="Cyt_P450"/>
</dbReference>
<protein>
    <submittedName>
        <fullName evidence="8">Uncharacterized protein</fullName>
    </submittedName>
</protein>
<dbReference type="Ensembl" id="ENSSSCT00040031842.1">
    <property type="protein sequence ID" value="ENSSSCP00040013223.1"/>
    <property type="gene ID" value="ENSSSCG00040023550.1"/>
</dbReference>
<keyword evidence="5" id="KW-0503">Monooxygenase</keyword>
<evidence type="ECO:0000256" key="1">
    <source>
        <dbReference type="ARBA" id="ARBA00004586"/>
    </source>
</evidence>
<evidence type="ECO:0000256" key="6">
    <source>
        <dbReference type="ARBA" id="ARBA00023136"/>
    </source>
</evidence>
<dbReference type="Gene3D" id="1.10.630.10">
    <property type="entry name" value="Cytochrome P450"/>
    <property type="match status" value="1"/>
</dbReference>
<dbReference type="InterPro" id="IPR036396">
    <property type="entry name" value="Cyt_P450_sf"/>
</dbReference>
<dbReference type="InterPro" id="IPR050196">
    <property type="entry name" value="Cytochrome_P450_Monoox"/>
</dbReference>
<sequence length="245" mass="27954">ILPKVLTTRESIPDVSFYRQYRVMAHTRLFMTMGQNLDLGQAWTASQVWIRAQFQEESELPPLLKRVEKYPSACARWLWGTRAMVLVYDPDYMKVVLARSEPKPHITYKYLIPWLGNGLLLLDGQAWFQHRRMLTPAFHHDILKPYVRLMADSVQVMLVSPFLSHLSTLTPRTAPKVHSQTFVCLRQPSDTETPDPGENGHGTFRVHTPPISSSSTQWSRVGVFPLEHSTSCQGWPGDGSLTGRV</sequence>
<comment type="subcellular location">
    <subcellularLocation>
        <location evidence="1">Endoplasmic reticulum membrane</location>
    </subcellularLocation>
</comment>
<evidence type="ECO:0000256" key="7">
    <source>
        <dbReference type="SAM" id="MobiDB-lite"/>
    </source>
</evidence>
<name>A0A8D1DWM6_PIG</name>
<keyword evidence="4" id="KW-0560">Oxidoreductase</keyword>
<evidence type="ECO:0000313" key="8">
    <source>
        <dbReference type="Ensembl" id="ENSSSCP00040013223.1"/>
    </source>
</evidence>
<accession>A0A8D1DWM6</accession>
<dbReference type="Proteomes" id="UP000694722">
    <property type="component" value="Unplaced"/>
</dbReference>
<evidence type="ECO:0000256" key="5">
    <source>
        <dbReference type="ARBA" id="ARBA00023033"/>
    </source>
</evidence>
<keyword evidence="3" id="KW-0256">Endoplasmic reticulum</keyword>
<dbReference type="SUPFAM" id="SSF48264">
    <property type="entry name" value="Cytochrome P450"/>
    <property type="match status" value="1"/>
</dbReference>
<evidence type="ECO:0000313" key="9">
    <source>
        <dbReference type="Proteomes" id="UP000694722"/>
    </source>
</evidence>
<dbReference type="GO" id="GO:0005789">
    <property type="term" value="C:endoplasmic reticulum membrane"/>
    <property type="evidence" value="ECO:0007669"/>
    <property type="project" value="UniProtKB-SubCell"/>
</dbReference>
<dbReference type="AlphaFoldDB" id="A0A8D1DWM6"/>